<reference evidence="1 2" key="1">
    <citation type="submission" date="2024-02" db="EMBL/GenBank/DDBJ databases">
        <authorList>
            <person name="Chen Y."/>
            <person name="Shah S."/>
            <person name="Dougan E. K."/>
            <person name="Thang M."/>
            <person name="Chan C."/>
        </authorList>
    </citation>
    <scope>NUCLEOTIDE SEQUENCE [LARGE SCALE GENOMIC DNA]</scope>
</reference>
<protein>
    <submittedName>
        <fullName evidence="1">E3 ubiquitin-protein ligase HERC1</fullName>
    </submittedName>
</protein>
<sequence length="644" mass="73606">MNRRMQWTQEPPNFDDYAPECLEGKMPVICLAKRVSKLDLGYQKFLSADRLSDLQRKSFGSNLAIHSKRIHFRRVKGKAEESGEGRMGISWNVKLSNYDYRAPSGEVVPMTYVSPISLLQYLLEKHVDVLVGGLQCPQERAQHLDAFWQGFRLHHGDHMVFEEHGGSLSRVIPLCWHGDEGRGKRRGNTVVVSLESPIGIQTALQKKRKHTDTAGCGCGCNPPDSMKQKYHREHKEMHARTLSALDCQWTNMKGHSFLQHFALFIIPSVVHHAHPQVLPEMLKLISLDFKRLFFEGLTIGGKQFCFALIAAKGDLKWFCKIALERSFQNQGRVRDRPCCHECMGGSGALTWEDLSENPVWANSRYTQRPWSVPPCVIEVPFCRRAPEKQFKRDPFHCAKVGIYRDLAGSCICWLVAKQYYGNAGDFSAKLETCHGIFRLYCTTVGRTAALRSFSRALFMYPRFSAYPWANTKGSDTMVLLSFIAVQCAGFINAPLNPAHVVDLKLMRQTCLAAVDYFSVLNHHGLWLRRPCAMAAQVELTKFVVGYGMLASRCLNDQFNGWAVKPKLHLMKHAHLEMHEWLAAGLEILPNYNVHNCEQNEDYIGRVCRLSRRLDSRRIGQRVLECCFMKSRLMHQRFVKENQLD</sequence>
<accession>A0ABP0MN25</accession>
<comment type="caution">
    <text evidence="1">The sequence shown here is derived from an EMBL/GenBank/DDBJ whole genome shotgun (WGS) entry which is preliminary data.</text>
</comment>
<proteinExistence type="predicted"/>
<name>A0ABP0MN25_9DINO</name>
<evidence type="ECO:0000313" key="2">
    <source>
        <dbReference type="Proteomes" id="UP001642464"/>
    </source>
</evidence>
<organism evidence="1 2">
    <name type="scientific">Durusdinium trenchii</name>
    <dbReference type="NCBI Taxonomy" id="1381693"/>
    <lineage>
        <taxon>Eukaryota</taxon>
        <taxon>Sar</taxon>
        <taxon>Alveolata</taxon>
        <taxon>Dinophyceae</taxon>
        <taxon>Suessiales</taxon>
        <taxon>Symbiodiniaceae</taxon>
        <taxon>Durusdinium</taxon>
    </lineage>
</organism>
<evidence type="ECO:0000313" key="1">
    <source>
        <dbReference type="EMBL" id="CAK9051474.1"/>
    </source>
</evidence>
<dbReference type="EMBL" id="CAXAMM010022223">
    <property type="protein sequence ID" value="CAK9051474.1"/>
    <property type="molecule type" value="Genomic_DNA"/>
</dbReference>
<dbReference type="Proteomes" id="UP001642464">
    <property type="component" value="Unassembled WGS sequence"/>
</dbReference>
<keyword evidence="2" id="KW-1185">Reference proteome</keyword>
<gene>
    <name evidence="1" type="ORF">SCF082_LOCUS28247</name>
</gene>